<dbReference type="EMBL" id="FNAD01000002">
    <property type="protein sequence ID" value="SDD17081.1"/>
    <property type="molecule type" value="Genomic_DNA"/>
</dbReference>
<dbReference type="PANTHER" id="PTHR43464">
    <property type="entry name" value="METHYLTRANSFERASE"/>
    <property type="match status" value="1"/>
</dbReference>
<protein>
    <submittedName>
        <fullName evidence="5">Methyltransferase domain-containing protein</fullName>
    </submittedName>
</protein>
<dbReference type="InterPro" id="IPR029063">
    <property type="entry name" value="SAM-dependent_MTases_sf"/>
</dbReference>
<dbReference type="Proteomes" id="UP000198949">
    <property type="component" value="Unassembled WGS sequence"/>
</dbReference>
<organism evidence="5 6">
    <name type="scientific">Glycomyces harbinensis</name>
    <dbReference type="NCBI Taxonomy" id="58114"/>
    <lineage>
        <taxon>Bacteria</taxon>
        <taxon>Bacillati</taxon>
        <taxon>Actinomycetota</taxon>
        <taxon>Actinomycetes</taxon>
        <taxon>Glycomycetales</taxon>
        <taxon>Glycomycetaceae</taxon>
        <taxon>Glycomyces</taxon>
    </lineage>
</organism>
<keyword evidence="2 5" id="KW-0808">Transferase</keyword>
<keyword evidence="1 5" id="KW-0489">Methyltransferase</keyword>
<dbReference type="GO" id="GO:0008757">
    <property type="term" value="F:S-adenosylmethionine-dependent methyltransferase activity"/>
    <property type="evidence" value="ECO:0007669"/>
    <property type="project" value="InterPro"/>
</dbReference>
<dbReference type="AlphaFoldDB" id="A0A1G6SKB7"/>
<evidence type="ECO:0000313" key="5">
    <source>
        <dbReference type="EMBL" id="SDD17081.1"/>
    </source>
</evidence>
<dbReference type="STRING" id="58114.SAMN05216270_102138"/>
<reference evidence="6" key="1">
    <citation type="submission" date="2016-10" db="EMBL/GenBank/DDBJ databases">
        <authorList>
            <person name="Varghese N."/>
            <person name="Submissions S."/>
        </authorList>
    </citation>
    <scope>NUCLEOTIDE SEQUENCE [LARGE SCALE GENOMIC DNA]</scope>
    <source>
        <strain evidence="6">CGMCC 4.3516</strain>
    </source>
</reference>
<evidence type="ECO:0000313" key="6">
    <source>
        <dbReference type="Proteomes" id="UP000198949"/>
    </source>
</evidence>
<dbReference type="Gene3D" id="3.40.50.150">
    <property type="entry name" value="Vaccinia Virus protein VP39"/>
    <property type="match status" value="1"/>
</dbReference>
<evidence type="ECO:0000256" key="3">
    <source>
        <dbReference type="ARBA" id="ARBA00022691"/>
    </source>
</evidence>
<dbReference type="SUPFAM" id="SSF53335">
    <property type="entry name" value="S-adenosyl-L-methionine-dependent methyltransferases"/>
    <property type="match status" value="1"/>
</dbReference>
<accession>A0A1G6SKB7</accession>
<keyword evidence="6" id="KW-1185">Reference proteome</keyword>
<dbReference type="RefSeq" id="WP_091029064.1">
    <property type="nucleotide sequence ID" value="NZ_FNAD01000002.1"/>
</dbReference>
<dbReference type="PANTHER" id="PTHR43464:SF19">
    <property type="entry name" value="UBIQUINONE BIOSYNTHESIS O-METHYLTRANSFERASE, MITOCHONDRIAL"/>
    <property type="match status" value="1"/>
</dbReference>
<dbReference type="GO" id="GO:0032259">
    <property type="term" value="P:methylation"/>
    <property type="evidence" value="ECO:0007669"/>
    <property type="project" value="UniProtKB-KW"/>
</dbReference>
<dbReference type="OrthoDB" id="3366024at2"/>
<evidence type="ECO:0000256" key="2">
    <source>
        <dbReference type="ARBA" id="ARBA00022679"/>
    </source>
</evidence>
<sequence>MVDLPRASAAKESAETTRHPRIAVVWSVLSAEIERFGAGTGATLRILDVGGGSGGFAVPLAELGHDVTVVEPSANALASLRQRAADADVTDRVVAHQADLDELLDVVDPGTADLVLCHSVLEMVDYPDTALDILAKVCAPGGAVSILVANRIAAVFGKALSGQFGTALDLLVHVDGVVEGRDTMKRRFETATLTALVGGSGLVTEQVHGVGVVGDLIPASAAQSDTGAGEALREFELATAARVPFRDMATRIHLLARKPMR</sequence>
<dbReference type="Pfam" id="PF08241">
    <property type="entry name" value="Methyltransf_11"/>
    <property type="match status" value="1"/>
</dbReference>
<gene>
    <name evidence="5" type="ORF">SAMN05216270_102138</name>
</gene>
<feature type="domain" description="Methyltransferase type 11" evidence="4">
    <location>
        <begin position="47"/>
        <end position="145"/>
    </location>
</feature>
<evidence type="ECO:0000256" key="1">
    <source>
        <dbReference type="ARBA" id="ARBA00022603"/>
    </source>
</evidence>
<evidence type="ECO:0000259" key="4">
    <source>
        <dbReference type="Pfam" id="PF08241"/>
    </source>
</evidence>
<dbReference type="CDD" id="cd02440">
    <property type="entry name" value="AdoMet_MTases"/>
    <property type="match status" value="1"/>
</dbReference>
<dbReference type="InterPro" id="IPR013216">
    <property type="entry name" value="Methyltransf_11"/>
</dbReference>
<proteinExistence type="predicted"/>
<keyword evidence="3" id="KW-0949">S-adenosyl-L-methionine</keyword>
<name>A0A1G6SKB7_9ACTN</name>